<comment type="function">
    <text evidence="3">Involved in pre-mRNA splicing.</text>
</comment>
<dbReference type="AlphaFoldDB" id="A0A9W8CV06"/>
<keyword evidence="4" id="KW-0175">Coiled coil</keyword>
<keyword evidence="3" id="KW-0507">mRNA processing</keyword>
<keyword evidence="3" id="KW-0539">Nucleus</keyword>
<comment type="subcellular location">
    <subcellularLocation>
        <location evidence="3">Nucleus</location>
    </subcellularLocation>
</comment>
<sequence length="602" mass="64989">MSSISQFLPEPKHQAPSAARQASTKSTEAGPEPASTELATTGIPPLGQRKGWVPKTQADFGDGGAYPEIHMLQYPHGMGRKRGKTGNALAKQVDASGNVSHDAIARYGRRENETVQSSFSELVPLRQRAGFDEASAAIPLRPSDEAVSEAAERTKRALEKIVGGRVSAAAAAKGVKGTTREPTYVRYTPNQQAAGFNSGAAQRIVRITDMPVDPMEPPKVRNQKAARRAAEPPAPVMHSPPRKLTADEQREWVIPPCVSNWKNIHGFTVSLDKRLAADGRGLEDLGVSDHFAGLSDALAEAEAQARREIAERANIQQTMARREKDAKEERLRMLAQRAREERAVRGDAYQPGTPEPGTPEAESPEPRPSGPPARRDGKRKTAGDFFSSTSLSSPERQARDGADTAAGAATDTEADAETEAAARKRDELRREHRKQLERSQRLGGSQQQQQQRRSEGRDISEKIALGIAKPTASRETLFDARLFNQASAASTSMADDAYNLYDKPLFNTAGRSATYRPRALDDDEGEAASRVASMLATDRFGAESKLHGLDPDAAGGQPPSKRQRSGPVEFEKGDVFGIDAFVGSTRGSSSSSNTRNANGSKK</sequence>
<dbReference type="InterPro" id="IPR017862">
    <property type="entry name" value="SKI-int_prot_SKIP"/>
</dbReference>
<comment type="subunit">
    <text evidence="3">Associated with the spliceosome.</text>
</comment>
<feature type="compositionally biased region" description="Basic and acidic residues" evidence="5">
    <location>
        <begin position="373"/>
        <end position="382"/>
    </location>
</feature>
<dbReference type="Proteomes" id="UP001149813">
    <property type="component" value="Unassembled WGS sequence"/>
</dbReference>
<dbReference type="InterPro" id="IPR004015">
    <property type="entry name" value="SKI-int_prot_SKIP_SNW-dom"/>
</dbReference>
<evidence type="ECO:0000259" key="6">
    <source>
        <dbReference type="Pfam" id="PF02731"/>
    </source>
</evidence>
<feature type="domain" description="SKI-interacting protein SKIP SNW" evidence="6">
    <location>
        <begin position="183"/>
        <end position="342"/>
    </location>
</feature>
<evidence type="ECO:0000313" key="8">
    <source>
        <dbReference type="Proteomes" id="UP001149813"/>
    </source>
</evidence>
<feature type="compositionally biased region" description="Low complexity" evidence="5">
    <location>
        <begin position="441"/>
        <end position="451"/>
    </location>
</feature>
<comment type="caution">
    <text evidence="7">The sequence shown here is derived from an EMBL/GenBank/DDBJ whole genome shotgun (WGS) entry which is preliminary data.</text>
</comment>
<dbReference type="EMBL" id="JANBOJ010000009">
    <property type="protein sequence ID" value="KAJ1725246.1"/>
    <property type="molecule type" value="Genomic_DNA"/>
</dbReference>
<dbReference type="Pfam" id="PF02731">
    <property type="entry name" value="SKIP_SNW"/>
    <property type="match status" value="1"/>
</dbReference>
<feature type="region of interest" description="Disordered" evidence="5">
    <location>
        <begin position="581"/>
        <end position="602"/>
    </location>
</feature>
<organism evidence="7 8">
    <name type="scientific">Coemansia erecta</name>
    <dbReference type="NCBI Taxonomy" id="147472"/>
    <lineage>
        <taxon>Eukaryota</taxon>
        <taxon>Fungi</taxon>
        <taxon>Fungi incertae sedis</taxon>
        <taxon>Zoopagomycota</taxon>
        <taxon>Kickxellomycotina</taxon>
        <taxon>Kickxellomycetes</taxon>
        <taxon>Kickxellales</taxon>
        <taxon>Kickxellaceae</taxon>
        <taxon>Coemansia</taxon>
    </lineage>
</organism>
<comment type="similarity">
    <text evidence="1 3">Belongs to the SNW family.</text>
</comment>
<keyword evidence="3" id="KW-0508">mRNA splicing</keyword>
<name>A0A9W8CV06_9FUNG</name>
<feature type="compositionally biased region" description="Polar residues" evidence="5">
    <location>
        <begin position="386"/>
        <end position="395"/>
    </location>
</feature>
<evidence type="ECO:0000256" key="4">
    <source>
        <dbReference type="SAM" id="Coils"/>
    </source>
</evidence>
<feature type="region of interest" description="Disordered" evidence="5">
    <location>
        <begin position="1"/>
        <end position="58"/>
    </location>
</feature>
<feature type="coiled-coil region" evidence="4">
    <location>
        <begin position="298"/>
        <end position="330"/>
    </location>
</feature>
<keyword evidence="3" id="KW-0747">Spliceosome</keyword>
<proteinExistence type="inferred from homology"/>
<feature type="compositionally biased region" description="Low complexity" evidence="5">
    <location>
        <begin position="583"/>
        <end position="602"/>
    </location>
</feature>
<evidence type="ECO:0000256" key="2">
    <source>
        <dbReference type="ARBA" id="ARBA00022160"/>
    </source>
</evidence>
<keyword evidence="8" id="KW-1185">Reference proteome</keyword>
<gene>
    <name evidence="7" type="primary">PRP45</name>
    <name evidence="7" type="ORF">LPJ53_000575</name>
</gene>
<feature type="region of interest" description="Disordered" evidence="5">
    <location>
        <begin position="542"/>
        <end position="569"/>
    </location>
</feature>
<evidence type="ECO:0000256" key="5">
    <source>
        <dbReference type="SAM" id="MobiDB-lite"/>
    </source>
</evidence>
<feature type="region of interest" description="Disordered" evidence="5">
    <location>
        <begin position="338"/>
        <end position="470"/>
    </location>
</feature>
<protein>
    <recommendedName>
        <fullName evidence="2 3">Pre-mRNA-processing protein 45</fullName>
    </recommendedName>
</protein>
<dbReference type="OrthoDB" id="666364at2759"/>
<evidence type="ECO:0000256" key="3">
    <source>
        <dbReference type="RuleBase" id="RU367140"/>
    </source>
</evidence>
<evidence type="ECO:0000313" key="7">
    <source>
        <dbReference type="EMBL" id="KAJ1725246.1"/>
    </source>
</evidence>
<dbReference type="GO" id="GO:0000398">
    <property type="term" value="P:mRNA splicing, via spliceosome"/>
    <property type="evidence" value="ECO:0007669"/>
    <property type="project" value="InterPro"/>
</dbReference>
<dbReference type="PANTHER" id="PTHR12096">
    <property type="entry name" value="NUCLEAR PROTEIN SKIP-RELATED"/>
    <property type="match status" value="1"/>
</dbReference>
<feature type="compositionally biased region" description="Basic and acidic residues" evidence="5">
    <location>
        <begin position="420"/>
        <end position="440"/>
    </location>
</feature>
<reference evidence="7" key="1">
    <citation type="submission" date="2022-07" db="EMBL/GenBank/DDBJ databases">
        <title>Phylogenomic reconstructions and comparative analyses of Kickxellomycotina fungi.</title>
        <authorList>
            <person name="Reynolds N.K."/>
            <person name="Stajich J.E."/>
            <person name="Barry K."/>
            <person name="Grigoriev I.V."/>
            <person name="Crous P."/>
            <person name="Smith M.E."/>
        </authorList>
    </citation>
    <scope>NUCLEOTIDE SEQUENCE</scope>
    <source>
        <strain evidence="7">NBRC 32514</strain>
    </source>
</reference>
<accession>A0A9W8CV06</accession>
<dbReference type="GO" id="GO:0005681">
    <property type="term" value="C:spliceosomal complex"/>
    <property type="evidence" value="ECO:0007669"/>
    <property type="project" value="UniProtKB-UniRule"/>
</dbReference>
<feature type="compositionally biased region" description="Basic and acidic residues" evidence="5">
    <location>
        <begin position="452"/>
        <end position="461"/>
    </location>
</feature>
<evidence type="ECO:0000256" key="1">
    <source>
        <dbReference type="ARBA" id="ARBA00010197"/>
    </source>
</evidence>